<dbReference type="AlphaFoldDB" id="A0A562PH95"/>
<evidence type="ECO:0000313" key="2">
    <source>
        <dbReference type="EMBL" id="TWI43807.1"/>
    </source>
</evidence>
<dbReference type="Proteomes" id="UP000437862">
    <property type="component" value="Chromosome"/>
</dbReference>
<evidence type="ECO:0008006" key="5">
    <source>
        <dbReference type="Google" id="ProtNLM"/>
    </source>
</evidence>
<dbReference type="RefSeq" id="WP_145880128.1">
    <property type="nucleotide sequence ID" value="NZ_CP046904.1"/>
</dbReference>
<dbReference type="EMBL" id="VLKW01000011">
    <property type="protein sequence ID" value="TWI43807.1"/>
    <property type="molecule type" value="Genomic_DNA"/>
</dbReference>
<keyword evidence="4" id="KW-1185">Reference proteome</keyword>
<protein>
    <recommendedName>
        <fullName evidence="5">SGNH/GDSL hydrolase family protein</fullName>
    </recommendedName>
</protein>
<reference evidence="2 3" key="1">
    <citation type="journal article" date="2015" name="Stand. Genomic Sci.">
        <title>Genomic Encyclopedia of Bacterial and Archaeal Type Strains, Phase III: the genomes of soil and plant-associated and newly described type strains.</title>
        <authorList>
            <person name="Whitman W.B."/>
            <person name="Woyke T."/>
            <person name="Klenk H.P."/>
            <person name="Zhou Y."/>
            <person name="Lilburn T.G."/>
            <person name="Beck B.J."/>
            <person name="De Vos P."/>
            <person name="Vandamme P."/>
            <person name="Eisen J.A."/>
            <person name="Garrity G."/>
            <person name="Hugenholtz P."/>
            <person name="Kyrpides N.C."/>
        </authorList>
    </citation>
    <scope>NUCLEOTIDE SEQUENCE [LARGE SCALE GENOMIC DNA]</scope>
    <source>
        <strain evidence="2 3">CGMCC 1.10685</strain>
    </source>
</reference>
<dbReference type="Proteomes" id="UP000315112">
    <property type="component" value="Unassembled WGS sequence"/>
</dbReference>
<evidence type="ECO:0000313" key="4">
    <source>
        <dbReference type="Proteomes" id="UP000437862"/>
    </source>
</evidence>
<dbReference type="EMBL" id="CP046904">
    <property type="protein sequence ID" value="QGZ42648.1"/>
    <property type="molecule type" value="Genomic_DNA"/>
</dbReference>
<reference evidence="1 4" key="3">
    <citation type="submission" date="2019-12" db="EMBL/GenBank/DDBJ databases">
        <title>Draft Genome Sequences of Six Type Strains of the Genus Massilia.</title>
        <authorList>
            <person name="Miess H."/>
            <person name="Frediansyah A."/>
            <person name="Goeker M."/>
            <person name="Gross H."/>
        </authorList>
    </citation>
    <scope>NUCLEOTIDE SEQUENCE [LARGE SCALE GENOMIC DNA]</scope>
    <source>
        <strain evidence="1 4">DSM 26639</strain>
    </source>
</reference>
<evidence type="ECO:0000313" key="3">
    <source>
        <dbReference type="Proteomes" id="UP000315112"/>
    </source>
</evidence>
<evidence type="ECO:0000313" key="1">
    <source>
        <dbReference type="EMBL" id="QGZ42648.1"/>
    </source>
</evidence>
<organism evidence="2 3">
    <name type="scientific">Pseudoduganella flava</name>
    <dbReference type="NCBI Taxonomy" id="871742"/>
    <lineage>
        <taxon>Bacteria</taxon>
        <taxon>Pseudomonadati</taxon>
        <taxon>Pseudomonadota</taxon>
        <taxon>Betaproteobacteria</taxon>
        <taxon>Burkholderiales</taxon>
        <taxon>Oxalobacteraceae</taxon>
        <taxon>Telluria group</taxon>
        <taxon>Pseudoduganella</taxon>
    </lineage>
</organism>
<name>A0A562PH95_9BURK</name>
<proteinExistence type="predicted"/>
<accession>A0A562PH95</accession>
<dbReference type="OrthoDB" id="7324894at2"/>
<reference evidence="2" key="2">
    <citation type="submission" date="2019-07" db="EMBL/GenBank/DDBJ databases">
        <authorList>
            <person name="Whitman W."/>
            <person name="Huntemann M."/>
            <person name="Clum A."/>
            <person name="Pillay M."/>
            <person name="Palaniappan K."/>
            <person name="Varghese N."/>
            <person name="Mikhailova N."/>
            <person name="Stamatis D."/>
            <person name="Reddy T."/>
            <person name="Daum C."/>
            <person name="Shapiro N."/>
            <person name="Ivanova N."/>
            <person name="Kyrpides N."/>
            <person name="Woyke T."/>
        </authorList>
    </citation>
    <scope>NUCLEOTIDE SEQUENCE</scope>
    <source>
        <strain evidence="2">CGMCC 1.10685</strain>
    </source>
</reference>
<gene>
    <name evidence="1" type="ORF">GO485_28840</name>
    <name evidence="2" type="ORF">IP92_04861</name>
</gene>
<sequence>MDAARSYLRWLFGTMLAASLAVAAFVLLVDPYGLYALADVPGINRLKPPVERYRNEIRLARAERVRPELVITGNSRMEAGVDPDGPALAGSGAFNLALAGTSMEMAIDQLRQLNRAGIAPRHIIAGAEFVDALTATPVRQVTLPQPLPAHEPGWRERLWQADALYSFASLRDALATVALQHDADGASATLRGHNPLRQYHRIAALEGYAALFGQRAAENTRKLAATADGGLDVAAVHGQLAALLDAAAAGRADVAVDVVIYPYHAQLLALFEQARLWPRFEAWKELLVTEAEAARRRHPRARIRVVDFSGFGPIQCEPIPAPGSRNATRWYWEAGHFKPALGDTMMARLLGSGGAAPAFGQPLDLHTLADNRARIAQERAACAARAPRLFDDVARQVAQARLRMAARS</sequence>